<feature type="chain" id="PRO_5042912722" evidence="1">
    <location>
        <begin position="28"/>
        <end position="122"/>
    </location>
</feature>
<proteinExistence type="predicted"/>
<dbReference type="Proteomes" id="UP001374535">
    <property type="component" value="Chromosome 6"/>
</dbReference>
<name>A0AAQ3RXI4_VIGMU</name>
<dbReference type="AlphaFoldDB" id="A0AAQ3RXI4"/>
<feature type="signal peptide" evidence="1">
    <location>
        <begin position="1"/>
        <end position="27"/>
    </location>
</feature>
<evidence type="ECO:0000313" key="3">
    <source>
        <dbReference type="Proteomes" id="UP001374535"/>
    </source>
</evidence>
<evidence type="ECO:0000313" key="2">
    <source>
        <dbReference type="EMBL" id="WVZ08748.1"/>
    </source>
</evidence>
<keyword evidence="1" id="KW-0732">Signal</keyword>
<sequence>MTLSTSKIVKFILILLVLIIFCEKPNSYIACNHVFSNISYHSKTSLEIYTLIKQPTTKNLFLALARNHLLDLTLINYINQSKHNTQETNLCPKVILIKIIPTRKSFTKGQLSWEEAILREVK</sequence>
<organism evidence="2 3">
    <name type="scientific">Vigna mungo</name>
    <name type="common">Black gram</name>
    <name type="synonym">Phaseolus mungo</name>
    <dbReference type="NCBI Taxonomy" id="3915"/>
    <lineage>
        <taxon>Eukaryota</taxon>
        <taxon>Viridiplantae</taxon>
        <taxon>Streptophyta</taxon>
        <taxon>Embryophyta</taxon>
        <taxon>Tracheophyta</taxon>
        <taxon>Spermatophyta</taxon>
        <taxon>Magnoliopsida</taxon>
        <taxon>eudicotyledons</taxon>
        <taxon>Gunneridae</taxon>
        <taxon>Pentapetalae</taxon>
        <taxon>rosids</taxon>
        <taxon>fabids</taxon>
        <taxon>Fabales</taxon>
        <taxon>Fabaceae</taxon>
        <taxon>Papilionoideae</taxon>
        <taxon>50 kb inversion clade</taxon>
        <taxon>NPAAA clade</taxon>
        <taxon>indigoferoid/millettioid clade</taxon>
        <taxon>Phaseoleae</taxon>
        <taxon>Vigna</taxon>
    </lineage>
</organism>
<gene>
    <name evidence="2" type="ORF">V8G54_022094</name>
</gene>
<dbReference type="EMBL" id="CP144695">
    <property type="protein sequence ID" value="WVZ08748.1"/>
    <property type="molecule type" value="Genomic_DNA"/>
</dbReference>
<protein>
    <submittedName>
        <fullName evidence="2">Uncharacterized protein</fullName>
    </submittedName>
</protein>
<keyword evidence="3" id="KW-1185">Reference proteome</keyword>
<evidence type="ECO:0000256" key="1">
    <source>
        <dbReference type="SAM" id="SignalP"/>
    </source>
</evidence>
<accession>A0AAQ3RXI4</accession>
<reference evidence="2 3" key="1">
    <citation type="journal article" date="2023" name="Life. Sci Alliance">
        <title>Evolutionary insights into 3D genome organization and epigenetic landscape of Vigna mungo.</title>
        <authorList>
            <person name="Junaid A."/>
            <person name="Singh B."/>
            <person name="Bhatia S."/>
        </authorList>
    </citation>
    <scope>NUCLEOTIDE SEQUENCE [LARGE SCALE GENOMIC DNA]</scope>
    <source>
        <strain evidence="2">Urdbean</strain>
    </source>
</reference>